<dbReference type="GO" id="GO:0004038">
    <property type="term" value="F:allantoinase activity"/>
    <property type="evidence" value="ECO:0007669"/>
    <property type="project" value="TreeGrafter"/>
</dbReference>
<dbReference type="InterPro" id="IPR032466">
    <property type="entry name" value="Metal_Hydrolase"/>
</dbReference>
<dbReference type="GO" id="GO:0005737">
    <property type="term" value="C:cytoplasm"/>
    <property type="evidence" value="ECO:0007669"/>
    <property type="project" value="TreeGrafter"/>
</dbReference>
<comment type="caution">
    <text evidence="3">The sequence shown here is derived from an EMBL/GenBank/DDBJ whole genome shotgun (WGS) entry which is preliminary data.</text>
</comment>
<name>A0AAE3EYE3_9FLAO</name>
<dbReference type="SUPFAM" id="SSF51556">
    <property type="entry name" value="Metallo-dependent hydrolases"/>
    <property type="match status" value="1"/>
</dbReference>
<dbReference type="PANTHER" id="PTHR43668:SF2">
    <property type="entry name" value="ALLANTOINASE"/>
    <property type="match status" value="1"/>
</dbReference>
<dbReference type="EMBL" id="JAIRBC010000023">
    <property type="protein sequence ID" value="MCG2462011.1"/>
    <property type="molecule type" value="Genomic_DNA"/>
</dbReference>
<dbReference type="InterPro" id="IPR011059">
    <property type="entry name" value="Metal-dep_hydrolase_composite"/>
</dbReference>
<dbReference type="GO" id="GO:0006221">
    <property type="term" value="P:pyrimidine nucleotide biosynthetic process"/>
    <property type="evidence" value="ECO:0007669"/>
    <property type="project" value="UniProtKB-KW"/>
</dbReference>
<protein>
    <submittedName>
        <fullName evidence="3">Dihydroorotase</fullName>
    </submittedName>
</protein>
<dbReference type="PANTHER" id="PTHR43668">
    <property type="entry name" value="ALLANTOINASE"/>
    <property type="match status" value="1"/>
</dbReference>
<keyword evidence="4" id="KW-1185">Reference proteome</keyword>
<dbReference type="Pfam" id="PF12890">
    <property type="entry name" value="DHOase"/>
    <property type="match status" value="1"/>
</dbReference>
<dbReference type="RefSeq" id="WP_317903152.1">
    <property type="nucleotide sequence ID" value="NZ_JAIRBC010000023.1"/>
</dbReference>
<organism evidence="3 4">
    <name type="scientific">Cerina litoralis</name>
    <dbReference type="NCBI Taxonomy" id="2874477"/>
    <lineage>
        <taxon>Bacteria</taxon>
        <taxon>Pseudomonadati</taxon>
        <taxon>Bacteroidota</taxon>
        <taxon>Flavobacteriia</taxon>
        <taxon>Flavobacteriales</taxon>
        <taxon>Flavobacteriaceae</taxon>
        <taxon>Cerina</taxon>
    </lineage>
</organism>
<dbReference type="GO" id="GO:0004151">
    <property type="term" value="F:dihydroorotase activity"/>
    <property type="evidence" value="ECO:0007669"/>
    <property type="project" value="InterPro"/>
</dbReference>
<evidence type="ECO:0000313" key="4">
    <source>
        <dbReference type="Proteomes" id="UP001200642"/>
    </source>
</evidence>
<evidence type="ECO:0000256" key="1">
    <source>
        <dbReference type="ARBA" id="ARBA00022975"/>
    </source>
</evidence>
<evidence type="ECO:0000313" key="3">
    <source>
        <dbReference type="EMBL" id="MCG2462011.1"/>
    </source>
</evidence>
<evidence type="ECO:0000259" key="2">
    <source>
        <dbReference type="Pfam" id="PF12890"/>
    </source>
</evidence>
<accession>A0AAE3EYE3</accession>
<dbReference type="CDD" id="cd01317">
    <property type="entry name" value="DHOase_IIa"/>
    <property type="match status" value="1"/>
</dbReference>
<dbReference type="InterPro" id="IPR024403">
    <property type="entry name" value="DHOase_cat"/>
</dbReference>
<dbReference type="AlphaFoldDB" id="A0AAE3EYE3"/>
<proteinExistence type="predicted"/>
<dbReference type="Proteomes" id="UP001200642">
    <property type="component" value="Unassembled WGS sequence"/>
</dbReference>
<dbReference type="GO" id="GO:0006145">
    <property type="term" value="P:purine nucleobase catabolic process"/>
    <property type="evidence" value="ECO:0007669"/>
    <property type="project" value="TreeGrafter"/>
</dbReference>
<dbReference type="GO" id="GO:0046872">
    <property type="term" value="F:metal ion binding"/>
    <property type="evidence" value="ECO:0007669"/>
    <property type="project" value="InterPro"/>
</dbReference>
<sequence>MNILIKSAKIIDPSNEELHSKKRDVLIKNGIIVAISPKIEEEKGTKVVQAKNLHLSNGWFDSGIAFGEPGFEERETIANGLLTAAKGGFTDIVLNPNTHPVPDTSSDIVFLRNRANGHACNLYPLGTLTMNGSGKDLAELYDMKNAGAVGFYDFKHPVENANLLKIGLQYTQNFGGLVFSFPLDTSIYHKGVANEGAISTKLGLRGIPAMAEELQVARDLFILEYTGGKLHIPTISTANSVKLIAEGKKKGLDVSCSVAIHNLFYTDNVLEEFDTRYKVLPPLRTKSDTKALIRAVKDGTIDFVTTDHTPMDVEQKRVEFDNAAYGTIGIENSFGILNQLFDLDTTISLLTNGRERFGLLSPELKEGKNACLTLFNSAEEYVFNDEHINSTSKNSMFLGSMLKGKALGIICNDQCII</sequence>
<feature type="domain" description="Dihydroorotase catalytic" evidence="2">
    <location>
        <begin position="65"/>
        <end position="239"/>
    </location>
</feature>
<keyword evidence="1" id="KW-0665">Pyrimidine biosynthesis</keyword>
<dbReference type="InterPro" id="IPR050138">
    <property type="entry name" value="DHOase/Allantoinase_Hydrolase"/>
</dbReference>
<dbReference type="Gene3D" id="3.20.20.140">
    <property type="entry name" value="Metal-dependent hydrolases"/>
    <property type="match status" value="1"/>
</dbReference>
<reference evidence="3" key="1">
    <citation type="submission" date="2023-02" db="EMBL/GenBank/DDBJ databases">
        <title>Genome of Flavobacteriaceae gen. nov. sp. strain F89.</title>
        <authorList>
            <person name="Wang Y."/>
        </authorList>
    </citation>
    <scope>NUCLEOTIDE SEQUENCE</scope>
    <source>
        <strain evidence="3">F89</strain>
    </source>
</reference>
<gene>
    <name evidence="3" type="ORF">K8352_14725</name>
</gene>
<dbReference type="InterPro" id="IPR004722">
    <property type="entry name" value="DHOase"/>
</dbReference>
<dbReference type="SUPFAM" id="SSF51338">
    <property type="entry name" value="Composite domain of metallo-dependent hydrolases"/>
    <property type="match status" value="1"/>
</dbReference>
<dbReference type="Gene3D" id="2.30.40.10">
    <property type="entry name" value="Urease, subunit C, domain 1"/>
    <property type="match status" value="2"/>
</dbReference>